<protein>
    <submittedName>
        <fullName evidence="4">Aldo_ket_red domain-containing protein</fullName>
    </submittedName>
</protein>
<name>A0A0N4XHU4_NIPBR</name>
<reference evidence="2 3" key="2">
    <citation type="submission" date="2018-11" db="EMBL/GenBank/DDBJ databases">
        <authorList>
            <consortium name="Pathogen Informatics"/>
        </authorList>
    </citation>
    <scope>NUCLEOTIDE SEQUENCE [LARGE SCALE GENOMIC DNA]</scope>
</reference>
<evidence type="ECO:0000313" key="4">
    <source>
        <dbReference type="WBParaSite" id="NBR_0000209601-mRNA-1"/>
    </source>
</evidence>
<dbReference type="GO" id="GO:0005829">
    <property type="term" value="C:cytosol"/>
    <property type="evidence" value="ECO:0007669"/>
    <property type="project" value="TreeGrafter"/>
</dbReference>
<dbReference type="SUPFAM" id="SSF51430">
    <property type="entry name" value="NAD(P)-linked oxidoreductase"/>
    <property type="match status" value="1"/>
</dbReference>
<dbReference type="STRING" id="27835.A0A0N4XHU4"/>
<keyword evidence="3" id="KW-1185">Reference proteome</keyword>
<dbReference type="InterPro" id="IPR020471">
    <property type="entry name" value="AKR"/>
</dbReference>
<proteinExistence type="predicted"/>
<dbReference type="AlphaFoldDB" id="A0A0N4XHU4"/>
<gene>
    <name evidence="2" type="ORF">NBR_LOCUS2097</name>
</gene>
<organism evidence="4">
    <name type="scientific">Nippostrongylus brasiliensis</name>
    <name type="common">Rat hookworm</name>
    <dbReference type="NCBI Taxonomy" id="27835"/>
    <lineage>
        <taxon>Eukaryota</taxon>
        <taxon>Metazoa</taxon>
        <taxon>Ecdysozoa</taxon>
        <taxon>Nematoda</taxon>
        <taxon>Chromadorea</taxon>
        <taxon>Rhabditida</taxon>
        <taxon>Rhabditina</taxon>
        <taxon>Rhabditomorpha</taxon>
        <taxon>Strongyloidea</taxon>
        <taxon>Heligmosomidae</taxon>
        <taxon>Nippostrongylus</taxon>
    </lineage>
</organism>
<dbReference type="WBParaSite" id="NBR_0000209601-mRNA-1">
    <property type="protein sequence ID" value="NBR_0000209601-mRNA-1"/>
    <property type="gene ID" value="NBR_0000209601"/>
</dbReference>
<dbReference type="PANTHER" id="PTHR42686">
    <property type="entry name" value="GH17980P-RELATED"/>
    <property type="match status" value="1"/>
</dbReference>
<sequence>EKGWAFLRSSGASLSQFYFKPQLLSAPPLLVRLNSSIRIAFWVTYVGNKCQIFRNNTLLRPMAQSTVADCATLYGIYYCQCVDVRLFSVGRFELDYARTFDFRADKVLESLTNSLKRLKLTYVDVCFIQIHDADFAPQENIILYETLQALEMARHSGKIRYIGLTGYELRKLASIIDCSTVKIDVVLTYCHGSMNDNSLGKFTFSLQNRGIGVLNGSPLSMGLLTERGPPPWHPAANFIKEACLAATHYCMSKNVSISKLALAYALELPACSSCVVGMDSIQQVRDNIALCTTSPLTDLEQRVRDRIMRRYFDRLENAGWGGMDVAAYWQRLKKLGLTALATHR</sequence>
<feature type="domain" description="NADP-dependent oxidoreductase" evidence="1">
    <location>
        <begin position="95"/>
        <end position="298"/>
    </location>
</feature>
<evidence type="ECO:0000313" key="2">
    <source>
        <dbReference type="EMBL" id="VDL65686.1"/>
    </source>
</evidence>
<dbReference type="OMA" id="PKNINEM"/>
<evidence type="ECO:0000313" key="3">
    <source>
        <dbReference type="Proteomes" id="UP000271162"/>
    </source>
</evidence>
<dbReference type="PANTHER" id="PTHR42686:SF1">
    <property type="entry name" value="GH17980P-RELATED"/>
    <property type="match status" value="1"/>
</dbReference>
<dbReference type="InterPro" id="IPR036812">
    <property type="entry name" value="NAD(P)_OxRdtase_dom_sf"/>
</dbReference>
<evidence type="ECO:0000259" key="1">
    <source>
        <dbReference type="Pfam" id="PF00248"/>
    </source>
</evidence>
<dbReference type="GO" id="GO:0016491">
    <property type="term" value="F:oxidoreductase activity"/>
    <property type="evidence" value="ECO:0007669"/>
    <property type="project" value="InterPro"/>
</dbReference>
<accession>A0A0N4XHU4</accession>
<dbReference type="EMBL" id="UYSL01002144">
    <property type="protein sequence ID" value="VDL65686.1"/>
    <property type="molecule type" value="Genomic_DNA"/>
</dbReference>
<dbReference type="InterPro" id="IPR023210">
    <property type="entry name" value="NADP_OxRdtase_dom"/>
</dbReference>
<dbReference type="Gene3D" id="3.20.20.100">
    <property type="entry name" value="NADP-dependent oxidoreductase domain"/>
    <property type="match status" value="1"/>
</dbReference>
<dbReference type="Proteomes" id="UP000271162">
    <property type="component" value="Unassembled WGS sequence"/>
</dbReference>
<reference evidence="4" key="1">
    <citation type="submission" date="2017-02" db="UniProtKB">
        <authorList>
            <consortium name="WormBaseParasite"/>
        </authorList>
    </citation>
    <scope>IDENTIFICATION</scope>
</reference>
<dbReference type="Pfam" id="PF00248">
    <property type="entry name" value="Aldo_ket_red"/>
    <property type="match status" value="1"/>
</dbReference>